<feature type="domain" description="Peptide methionine sulphoxide reductase MsrA" evidence="5">
    <location>
        <begin position="9"/>
        <end position="155"/>
    </location>
</feature>
<dbReference type="InterPro" id="IPR002569">
    <property type="entry name" value="Met_Sox_Rdtase_MsrA_dom"/>
</dbReference>
<dbReference type="PANTHER" id="PTHR42799:SF2">
    <property type="entry name" value="MITOCHONDRIAL PEPTIDE METHIONINE SULFOXIDE REDUCTASE"/>
    <property type="match status" value="1"/>
</dbReference>
<dbReference type="GO" id="GO:0008113">
    <property type="term" value="F:peptide-methionine (S)-S-oxide reductase activity"/>
    <property type="evidence" value="ECO:0007669"/>
    <property type="project" value="UniProtKB-UniRule"/>
</dbReference>
<evidence type="ECO:0000313" key="6">
    <source>
        <dbReference type="EMBL" id="QLC51265.1"/>
    </source>
</evidence>
<dbReference type="InterPro" id="IPR036509">
    <property type="entry name" value="Met_Sox_Rdtase_MsrA_sf"/>
</dbReference>
<sequence length="161" mass="18426">MLESGYEIATFAAGSFWRAEAIFRKVQGVIATAVGFMGGSVKFPTYEQVSEGNTGHVEAVQVVFDPQKVRYEKLLELFWVLHNPTVSGEEGPEVQSQYRSVIFYHNERQRDLAVSSKKKQESSGKFKRSIATEIVPATRFYKAREYHQQYYEKMDGGKKLR</sequence>
<name>A0A7D5IQW2_9EURY</name>
<evidence type="ECO:0000259" key="5">
    <source>
        <dbReference type="Pfam" id="PF01625"/>
    </source>
</evidence>
<proteinExistence type="inferred from homology"/>
<accession>A0A7D5IQW2</accession>
<reference evidence="6 7" key="1">
    <citation type="submission" date="2020-06" db="EMBL/GenBank/DDBJ databases">
        <title>Methanolobus halotolerans sp. nov., isolated from a saline lake Tus in Siberia.</title>
        <authorList>
            <person name="Shen Y."/>
            <person name="Chen S.-C."/>
            <person name="Lai M.-C."/>
            <person name="Huang H.-H."/>
            <person name="Chiu H.-H."/>
            <person name="Tang S.-L."/>
            <person name="Rogozin D.Y."/>
            <person name="Degermendzhy A.G."/>
        </authorList>
    </citation>
    <scope>NUCLEOTIDE SEQUENCE [LARGE SCALE GENOMIC DNA]</scope>
    <source>
        <strain evidence="6 7">DSM 21339</strain>
    </source>
</reference>
<dbReference type="Gene3D" id="3.30.1060.10">
    <property type="entry name" value="Peptide methionine sulphoxide reductase MsrA"/>
    <property type="match status" value="1"/>
</dbReference>
<dbReference type="GO" id="GO:0005737">
    <property type="term" value="C:cytoplasm"/>
    <property type="evidence" value="ECO:0007669"/>
    <property type="project" value="TreeGrafter"/>
</dbReference>
<dbReference type="HAMAP" id="MF_01401">
    <property type="entry name" value="MsrA"/>
    <property type="match status" value="1"/>
</dbReference>
<comment type="function">
    <text evidence="4">Has an important function as a repair enzyme for proteins that have been inactivated by oxidation. Catalyzes the reversible oxidation-reduction of methionine sulfoxide in proteins to methionine.</text>
</comment>
<organism evidence="6 7">
    <name type="scientific">Methanolobus zinderi</name>
    <dbReference type="NCBI Taxonomy" id="536044"/>
    <lineage>
        <taxon>Archaea</taxon>
        <taxon>Methanobacteriati</taxon>
        <taxon>Methanobacteriota</taxon>
        <taxon>Stenosarchaea group</taxon>
        <taxon>Methanomicrobia</taxon>
        <taxon>Methanosarcinales</taxon>
        <taxon>Methanosarcinaceae</taxon>
        <taxon>Methanolobus</taxon>
    </lineage>
</organism>
<keyword evidence="7" id="KW-1185">Reference proteome</keyword>
<evidence type="ECO:0000256" key="3">
    <source>
        <dbReference type="ARBA" id="ARBA00048782"/>
    </source>
</evidence>
<comment type="catalytic activity">
    <reaction evidence="2 4">
        <text>L-methionyl-[protein] + [thioredoxin]-disulfide + H2O = L-methionyl-(S)-S-oxide-[protein] + [thioredoxin]-dithiol</text>
        <dbReference type="Rhea" id="RHEA:14217"/>
        <dbReference type="Rhea" id="RHEA-COMP:10698"/>
        <dbReference type="Rhea" id="RHEA-COMP:10700"/>
        <dbReference type="Rhea" id="RHEA-COMP:12313"/>
        <dbReference type="Rhea" id="RHEA-COMP:12315"/>
        <dbReference type="ChEBI" id="CHEBI:15377"/>
        <dbReference type="ChEBI" id="CHEBI:16044"/>
        <dbReference type="ChEBI" id="CHEBI:29950"/>
        <dbReference type="ChEBI" id="CHEBI:44120"/>
        <dbReference type="ChEBI" id="CHEBI:50058"/>
        <dbReference type="EC" id="1.8.4.11"/>
    </reaction>
</comment>
<dbReference type="Pfam" id="PF01625">
    <property type="entry name" value="PMSR"/>
    <property type="match status" value="1"/>
</dbReference>
<comment type="similarity">
    <text evidence="4">Belongs to the MsrA Met sulfoxide reductase family.</text>
</comment>
<gene>
    <name evidence="4 6" type="primary">msrA</name>
    <name evidence="6" type="ORF">HWN40_06780</name>
</gene>
<evidence type="ECO:0000256" key="1">
    <source>
        <dbReference type="ARBA" id="ARBA00023002"/>
    </source>
</evidence>
<comment type="catalytic activity">
    <reaction evidence="3 4">
        <text>[thioredoxin]-disulfide + L-methionine + H2O = L-methionine (S)-S-oxide + [thioredoxin]-dithiol</text>
        <dbReference type="Rhea" id="RHEA:19993"/>
        <dbReference type="Rhea" id="RHEA-COMP:10698"/>
        <dbReference type="Rhea" id="RHEA-COMP:10700"/>
        <dbReference type="ChEBI" id="CHEBI:15377"/>
        <dbReference type="ChEBI" id="CHEBI:29950"/>
        <dbReference type="ChEBI" id="CHEBI:50058"/>
        <dbReference type="ChEBI" id="CHEBI:57844"/>
        <dbReference type="ChEBI" id="CHEBI:58772"/>
        <dbReference type="EC" id="1.8.4.11"/>
    </reaction>
</comment>
<dbReference type="AlphaFoldDB" id="A0A7D5IQW2"/>
<comment type="caution">
    <text evidence="4">Lacks conserved residue(s) required for the propagation of feature annotation.</text>
</comment>
<dbReference type="OrthoDB" id="7150at2157"/>
<evidence type="ECO:0000313" key="7">
    <source>
        <dbReference type="Proteomes" id="UP000509594"/>
    </source>
</evidence>
<dbReference type="PANTHER" id="PTHR42799">
    <property type="entry name" value="MITOCHONDRIAL PEPTIDE METHIONINE SULFOXIDE REDUCTASE"/>
    <property type="match status" value="1"/>
</dbReference>
<dbReference type="EC" id="1.8.4.11" evidence="4"/>
<protein>
    <recommendedName>
        <fullName evidence="4">Peptide methionine sulfoxide reductase MsrA</fullName>
        <shortName evidence="4">Protein-methionine-S-oxide reductase</shortName>
        <ecNumber evidence="4">1.8.4.11</ecNumber>
    </recommendedName>
    <alternativeName>
        <fullName evidence="4">Peptide-methionine (S)-S-oxide reductase</fullName>
        <shortName evidence="4">Peptide Met(O) reductase</shortName>
    </alternativeName>
</protein>
<dbReference type="NCBIfam" id="TIGR00401">
    <property type="entry name" value="msrA"/>
    <property type="match status" value="1"/>
</dbReference>
<dbReference type="EMBL" id="CP058215">
    <property type="protein sequence ID" value="QLC51265.1"/>
    <property type="molecule type" value="Genomic_DNA"/>
</dbReference>
<evidence type="ECO:0000256" key="2">
    <source>
        <dbReference type="ARBA" id="ARBA00047806"/>
    </source>
</evidence>
<dbReference type="KEGG" id="mzi:HWN40_06780"/>
<dbReference type="Proteomes" id="UP000509594">
    <property type="component" value="Chromosome"/>
</dbReference>
<dbReference type="InterPro" id="IPR050162">
    <property type="entry name" value="MsrA_MetSO_reductase"/>
</dbReference>
<dbReference type="SUPFAM" id="SSF55068">
    <property type="entry name" value="Peptide methionine sulfoxide reductase"/>
    <property type="match status" value="1"/>
</dbReference>
<keyword evidence="1 4" id="KW-0560">Oxidoreductase</keyword>
<dbReference type="GO" id="GO:0034599">
    <property type="term" value="P:cellular response to oxidative stress"/>
    <property type="evidence" value="ECO:0007669"/>
    <property type="project" value="TreeGrafter"/>
</dbReference>
<evidence type="ECO:0000256" key="4">
    <source>
        <dbReference type="HAMAP-Rule" id="MF_01401"/>
    </source>
</evidence>